<dbReference type="EMBL" id="KZ680225">
    <property type="protein sequence ID" value="PTB62002.1"/>
    <property type="molecule type" value="Genomic_DNA"/>
</dbReference>
<dbReference type="AlphaFoldDB" id="A0A2T4AY44"/>
<keyword evidence="4" id="KW-1185">Reference proteome</keyword>
<evidence type="ECO:0000256" key="2">
    <source>
        <dbReference type="SAM" id="Phobius"/>
    </source>
</evidence>
<keyword evidence="2" id="KW-1133">Transmembrane helix</keyword>
<dbReference type="GeneID" id="36599935"/>
<name>A0A2T4AY44_9HYPO</name>
<dbReference type="RefSeq" id="XP_024745322.1">
    <property type="nucleotide sequence ID" value="XM_024891817.1"/>
</dbReference>
<gene>
    <name evidence="3" type="ORF">BBK36DRAFT_1130207</name>
</gene>
<reference evidence="4" key="1">
    <citation type="submission" date="2016-07" db="EMBL/GenBank/DDBJ databases">
        <title>Multiple horizontal gene transfer events from other fungi enriched the ability of initially mycotrophic Trichoderma (Ascomycota) to feed on dead plant biomass.</title>
        <authorList>
            <consortium name="DOE Joint Genome Institute"/>
            <person name="Atanasova L."/>
            <person name="Chenthamara K."/>
            <person name="Zhang J."/>
            <person name="Grujic M."/>
            <person name="Henrissat B."/>
            <person name="Kuo A."/>
            <person name="Aerts A."/>
            <person name="Salamov A."/>
            <person name="Lipzen A."/>
            <person name="Labutti K."/>
            <person name="Barry K."/>
            <person name="Miao Y."/>
            <person name="Rahimi M.J."/>
            <person name="Shen Q."/>
            <person name="Grigoriev I.V."/>
            <person name="Kubicek C.P."/>
            <person name="Druzhinina I.S."/>
        </authorList>
    </citation>
    <scope>NUCLEOTIDE SEQUENCE [LARGE SCALE GENOMIC DNA]</scope>
    <source>
        <strain evidence="4">TUCIM 6016</strain>
    </source>
</reference>
<proteinExistence type="predicted"/>
<protein>
    <recommendedName>
        <fullName evidence="5">RGS domain-containing protein</fullName>
    </recommendedName>
</protein>
<feature type="region of interest" description="Disordered" evidence="1">
    <location>
        <begin position="471"/>
        <end position="504"/>
    </location>
</feature>
<dbReference type="OrthoDB" id="5313079at2759"/>
<keyword evidence="2" id="KW-0472">Membrane</keyword>
<dbReference type="PANTHER" id="PTHR10845:SF268">
    <property type="entry name" value="RGS DOMAIN-CONTAINING PROTEIN"/>
    <property type="match status" value="1"/>
</dbReference>
<feature type="transmembrane region" description="Helical" evidence="2">
    <location>
        <begin position="20"/>
        <end position="44"/>
    </location>
</feature>
<evidence type="ECO:0000313" key="3">
    <source>
        <dbReference type="EMBL" id="PTB62002.1"/>
    </source>
</evidence>
<accession>A0A2T4AY44</accession>
<evidence type="ECO:0008006" key="5">
    <source>
        <dbReference type="Google" id="ProtNLM"/>
    </source>
</evidence>
<dbReference type="PANTHER" id="PTHR10845">
    <property type="entry name" value="REGULATOR OF G PROTEIN SIGNALING"/>
    <property type="match status" value="1"/>
</dbReference>
<feature type="transmembrane region" description="Helical" evidence="2">
    <location>
        <begin position="242"/>
        <end position="263"/>
    </location>
</feature>
<feature type="transmembrane region" description="Helical" evidence="2">
    <location>
        <begin position="89"/>
        <end position="106"/>
    </location>
</feature>
<dbReference type="Gene3D" id="1.10.167.10">
    <property type="entry name" value="Regulator of G-protein Signalling 4, domain 2"/>
    <property type="match status" value="1"/>
</dbReference>
<feature type="transmembrane region" description="Helical" evidence="2">
    <location>
        <begin position="212"/>
        <end position="230"/>
    </location>
</feature>
<dbReference type="InterPro" id="IPR044926">
    <property type="entry name" value="RGS_subdomain_2"/>
</dbReference>
<feature type="transmembrane region" description="Helical" evidence="2">
    <location>
        <begin position="155"/>
        <end position="176"/>
    </location>
</feature>
<feature type="transmembrane region" description="Helical" evidence="2">
    <location>
        <begin position="56"/>
        <end position="77"/>
    </location>
</feature>
<keyword evidence="2" id="KW-0812">Transmembrane</keyword>
<dbReference type="SUPFAM" id="SSF48097">
    <property type="entry name" value="Regulator of G-protein signaling, RGS"/>
    <property type="match status" value="1"/>
</dbReference>
<organism evidence="3 4">
    <name type="scientific">Trichoderma citrinoviride</name>
    <dbReference type="NCBI Taxonomy" id="58853"/>
    <lineage>
        <taxon>Eukaryota</taxon>
        <taxon>Fungi</taxon>
        <taxon>Dikarya</taxon>
        <taxon>Ascomycota</taxon>
        <taxon>Pezizomycotina</taxon>
        <taxon>Sordariomycetes</taxon>
        <taxon>Hypocreomycetidae</taxon>
        <taxon>Hypocreales</taxon>
        <taxon>Hypocreaceae</taxon>
        <taxon>Trichoderma</taxon>
    </lineage>
</organism>
<sequence>MGTELGLTADSKPEARLDSVGIWWICWAAVWTLLLLTGTGFLILKRNTPMLRMRGIGLSLSAIFLLHLFWIAVQLGYVIGPLYTGDTQYWIMGTYLPLGVGLFHGSNSRFLHIAQRQKQYLDSSHAQTAIKSSNNKGSHASFLGRFRRLDHTAKVVLLVGSGMLFQLFMTIFMYLVSRKWHSAWGIPGTEVHGTEMEQKVQMGRGWEWWPSIIWQLFWAWVVAPFTLWRARDIRDTQGWRTQTILCAVSGLHAAPMWLVALYVPGMEAINHHFIPPQWIALSIWLMEIFTVFLPCWEVISHQALCQETLNTIAQWENNKTGLGKAIRSIKSKTTLAESIKSGWKSTHSSGKTSSVESILTLSALEHVLQRNPEPLQQFSALRDFSGENIAFLTSVGDWKASFPASVLNRNSDISEETRRELVRERFNRALRIYTEYISATDAAFPINISSVELKRLEAIFEKPARSTYGERQDVNAATPFDCGDVPRPDSVNSSDSEKSAGDSVQYWGKVPDDFDQTIFDDAEKSIKYLVLTNTWPKFVRDRRSSMEAFESAGSIEAGGMCFPIPYSNKQQ</sequence>
<evidence type="ECO:0000256" key="1">
    <source>
        <dbReference type="SAM" id="MobiDB-lite"/>
    </source>
</evidence>
<evidence type="ECO:0000313" key="4">
    <source>
        <dbReference type="Proteomes" id="UP000241546"/>
    </source>
</evidence>
<dbReference type="InterPro" id="IPR036305">
    <property type="entry name" value="RGS_sf"/>
</dbReference>
<dbReference type="Proteomes" id="UP000241546">
    <property type="component" value="Unassembled WGS sequence"/>
</dbReference>
<feature type="transmembrane region" description="Helical" evidence="2">
    <location>
        <begin position="278"/>
        <end position="299"/>
    </location>
</feature>